<evidence type="ECO:0000313" key="9">
    <source>
        <dbReference type="EMBL" id="MCG7940659.1"/>
    </source>
</evidence>
<gene>
    <name evidence="9" type="primary">rsuA</name>
    <name evidence="9" type="ORF">JAZ04_17635</name>
</gene>
<dbReference type="InterPro" id="IPR000748">
    <property type="entry name" value="PsdUridine_synth_RsuA/RluB/E/F"/>
</dbReference>
<dbReference type="PROSITE" id="PS50889">
    <property type="entry name" value="S4"/>
    <property type="match status" value="1"/>
</dbReference>
<dbReference type="CDD" id="cd00165">
    <property type="entry name" value="S4"/>
    <property type="match status" value="1"/>
</dbReference>
<keyword evidence="2 6" id="KW-0694">RNA-binding</keyword>
<dbReference type="Gene3D" id="3.10.290.10">
    <property type="entry name" value="RNA-binding S4 domain"/>
    <property type="match status" value="1"/>
</dbReference>
<evidence type="ECO:0000256" key="6">
    <source>
        <dbReference type="PROSITE-ProRule" id="PRU00182"/>
    </source>
</evidence>
<dbReference type="InterPro" id="IPR036986">
    <property type="entry name" value="S4_RNA-bd_sf"/>
</dbReference>
<dbReference type="AlphaFoldDB" id="A0A9E4K7I0"/>
<keyword evidence="3 7" id="KW-0413">Isomerase</keyword>
<dbReference type="InterPro" id="IPR020103">
    <property type="entry name" value="PsdUridine_synth_cat_dom_sf"/>
</dbReference>
<feature type="domain" description="RNA-binding S4" evidence="8">
    <location>
        <begin position="1"/>
        <end position="63"/>
    </location>
</feature>
<sequence>MRLDRYLSQVTELSRSESRQMIRAGRVSVDGLAIAQPAHQVDSRAQIHLDERLLDRPMPRYYMVNKPAGVVCATRDPSHRTILELLGLSRPKTLHIAGRLDIDATGLVLVTDDGQWSHRITSPGRSCGKTYLVTLKYPLQEAQAATLRQGVSLRNENKPTRPAELHQLGETQLTLTITEGRYHQVKRMFAAVGNRVVGLHRQAIGPLTLDECLSAGDYRVLTQNEIDSF</sequence>
<dbReference type="NCBIfam" id="TIGR00093">
    <property type="entry name" value="pseudouridine synthase"/>
    <property type="match status" value="1"/>
</dbReference>
<evidence type="ECO:0000256" key="4">
    <source>
        <dbReference type="ARBA" id="ARBA00036749"/>
    </source>
</evidence>
<dbReference type="GO" id="GO:0005829">
    <property type="term" value="C:cytosol"/>
    <property type="evidence" value="ECO:0007669"/>
    <property type="project" value="UniProtKB-ARBA"/>
</dbReference>
<dbReference type="FunFam" id="3.30.70.1560:FF:000001">
    <property type="entry name" value="Pseudouridine synthase"/>
    <property type="match status" value="1"/>
</dbReference>
<evidence type="ECO:0000256" key="7">
    <source>
        <dbReference type="RuleBase" id="RU003887"/>
    </source>
</evidence>
<evidence type="ECO:0000256" key="1">
    <source>
        <dbReference type="ARBA" id="ARBA00008348"/>
    </source>
</evidence>
<dbReference type="InterPro" id="IPR020094">
    <property type="entry name" value="TruA/RsuA/RluB/E/F_N"/>
</dbReference>
<proteinExistence type="inferred from homology"/>
<protein>
    <recommendedName>
        <fullName evidence="7">Pseudouridine synthase</fullName>
        <ecNumber evidence="7">5.4.99.-</ecNumber>
    </recommendedName>
</protein>
<dbReference type="SUPFAM" id="SSF55120">
    <property type="entry name" value="Pseudouridine synthase"/>
    <property type="match status" value="1"/>
</dbReference>
<evidence type="ECO:0000256" key="5">
    <source>
        <dbReference type="ARBA" id="ARBA00037590"/>
    </source>
</evidence>
<dbReference type="Pfam" id="PF00849">
    <property type="entry name" value="PseudoU_synth_2"/>
    <property type="match status" value="1"/>
</dbReference>
<dbReference type="Gene3D" id="3.30.70.1560">
    <property type="entry name" value="Alpha-L RNA-binding motif"/>
    <property type="match status" value="1"/>
</dbReference>
<dbReference type="PANTHER" id="PTHR47683">
    <property type="entry name" value="PSEUDOURIDINE SYNTHASE FAMILY PROTEIN-RELATED"/>
    <property type="match status" value="1"/>
</dbReference>
<dbReference type="Pfam" id="PF01479">
    <property type="entry name" value="S4"/>
    <property type="match status" value="1"/>
</dbReference>
<evidence type="ECO:0000256" key="2">
    <source>
        <dbReference type="ARBA" id="ARBA00022884"/>
    </source>
</evidence>
<dbReference type="InterPro" id="IPR006145">
    <property type="entry name" value="PsdUridine_synth_RsuA/RluA"/>
</dbReference>
<comment type="similarity">
    <text evidence="1 7">Belongs to the pseudouridine synthase RsuA family.</text>
</comment>
<dbReference type="InterPro" id="IPR002942">
    <property type="entry name" value="S4_RNA-bd"/>
</dbReference>
<dbReference type="GO" id="GO:0160136">
    <property type="term" value="F:16S rRNA pseudouridine(516) synthase activity"/>
    <property type="evidence" value="ECO:0007669"/>
    <property type="project" value="UniProtKB-EC"/>
</dbReference>
<evidence type="ECO:0000259" key="8">
    <source>
        <dbReference type="SMART" id="SM00363"/>
    </source>
</evidence>
<name>A0A9E4K7I0_9GAMM</name>
<accession>A0A9E4K7I0</accession>
<dbReference type="SUPFAM" id="SSF55174">
    <property type="entry name" value="Alpha-L RNA-binding motif"/>
    <property type="match status" value="1"/>
</dbReference>
<dbReference type="PANTHER" id="PTHR47683:SF4">
    <property type="entry name" value="PSEUDOURIDINE SYNTHASE"/>
    <property type="match status" value="1"/>
</dbReference>
<dbReference type="Gene3D" id="3.30.70.580">
    <property type="entry name" value="Pseudouridine synthase I, catalytic domain, N-terminal subdomain"/>
    <property type="match status" value="1"/>
</dbReference>
<dbReference type="GO" id="GO:0000455">
    <property type="term" value="P:enzyme-directed rRNA pseudouridine synthesis"/>
    <property type="evidence" value="ECO:0007669"/>
    <property type="project" value="UniProtKB-ARBA"/>
</dbReference>
<dbReference type="Proteomes" id="UP000886687">
    <property type="component" value="Unassembled WGS sequence"/>
</dbReference>
<dbReference type="EMBL" id="JAEPDI010000014">
    <property type="protein sequence ID" value="MCG7940659.1"/>
    <property type="molecule type" value="Genomic_DNA"/>
</dbReference>
<dbReference type="InterPro" id="IPR050343">
    <property type="entry name" value="RsuA_PseudoU_synthase"/>
</dbReference>
<dbReference type="SMART" id="SM00363">
    <property type="entry name" value="S4"/>
    <property type="match status" value="1"/>
</dbReference>
<dbReference type="InterPro" id="IPR018496">
    <property type="entry name" value="PsdUridine_synth_RsuA/RluB_CS"/>
</dbReference>
<dbReference type="NCBIfam" id="NF008097">
    <property type="entry name" value="PRK10839.1"/>
    <property type="match status" value="1"/>
</dbReference>
<comment type="catalytic activity">
    <reaction evidence="4">
        <text>uridine(516) in 16S rRNA = pseudouridine(516) in 16S rRNA</text>
        <dbReference type="Rhea" id="RHEA:38867"/>
        <dbReference type="Rhea" id="RHEA-COMP:10089"/>
        <dbReference type="Rhea" id="RHEA-COMP:10090"/>
        <dbReference type="ChEBI" id="CHEBI:65314"/>
        <dbReference type="ChEBI" id="CHEBI:65315"/>
        <dbReference type="EC" id="5.4.99.19"/>
    </reaction>
</comment>
<comment type="function">
    <text evidence="5">Responsible for synthesis of pseudouridine from uracil-516 in 16S ribosomal RNA.</text>
</comment>
<dbReference type="EC" id="5.4.99.-" evidence="7"/>
<reference evidence="9" key="1">
    <citation type="journal article" date="2021" name="Proc. Natl. Acad. Sci. U.S.A.">
        <title>Global biogeography of chemosynthetic symbionts reveals both localized and globally distributed symbiont groups. .</title>
        <authorList>
            <person name="Osvatic J.T."/>
            <person name="Wilkins L.G.E."/>
            <person name="Leibrecht L."/>
            <person name="Leray M."/>
            <person name="Zauner S."/>
            <person name="Polzin J."/>
            <person name="Camacho Y."/>
            <person name="Gros O."/>
            <person name="van Gils J.A."/>
            <person name="Eisen J.A."/>
            <person name="Petersen J.M."/>
            <person name="Yuen B."/>
        </authorList>
    </citation>
    <scope>NUCLEOTIDE SEQUENCE</scope>
    <source>
        <strain evidence="9">MAGL173</strain>
    </source>
</reference>
<evidence type="ECO:0000313" key="10">
    <source>
        <dbReference type="Proteomes" id="UP000886687"/>
    </source>
</evidence>
<dbReference type="InterPro" id="IPR042092">
    <property type="entry name" value="PsdUridine_s_RsuA/RluB/E/F_cat"/>
</dbReference>
<evidence type="ECO:0000256" key="3">
    <source>
        <dbReference type="ARBA" id="ARBA00023235"/>
    </source>
</evidence>
<organism evidence="9 10">
    <name type="scientific">Candidatus Thiodiazotropha lotti</name>
    <dbReference type="NCBI Taxonomy" id="2792787"/>
    <lineage>
        <taxon>Bacteria</taxon>
        <taxon>Pseudomonadati</taxon>
        <taxon>Pseudomonadota</taxon>
        <taxon>Gammaproteobacteria</taxon>
        <taxon>Chromatiales</taxon>
        <taxon>Sedimenticolaceae</taxon>
        <taxon>Candidatus Thiodiazotropha</taxon>
    </lineage>
</organism>
<comment type="caution">
    <text evidence="9">The sequence shown here is derived from an EMBL/GenBank/DDBJ whole genome shotgun (WGS) entry which is preliminary data.</text>
</comment>
<dbReference type="GO" id="GO:0003723">
    <property type="term" value="F:RNA binding"/>
    <property type="evidence" value="ECO:0007669"/>
    <property type="project" value="UniProtKB-KW"/>
</dbReference>
<dbReference type="CDD" id="cd02553">
    <property type="entry name" value="PseudoU_synth_RsuA"/>
    <property type="match status" value="1"/>
</dbReference>
<dbReference type="PROSITE" id="PS01149">
    <property type="entry name" value="PSI_RSU"/>
    <property type="match status" value="1"/>
</dbReference>